<feature type="region of interest" description="Disordered" evidence="3">
    <location>
        <begin position="68"/>
        <end position="88"/>
    </location>
</feature>
<dbReference type="Pfam" id="PF00778">
    <property type="entry name" value="DIX"/>
    <property type="match status" value="1"/>
</dbReference>
<name>A0AA85JIG8_TRIRE</name>
<dbReference type="InterPro" id="IPR029071">
    <property type="entry name" value="Ubiquitin-like_domsf"/>
</dbReference>
<feature type="domain" description="DIX" evidence="4">
    <location>
        <begin position="462"/>
        <end position="562"/>
    </location>
</feature>
<accession>A0AA85JIG8</accession>
<dbReference type="InterPro" id="IPR038207">
    <property type="entry name" value="DIX_dom_sf"/>
</dbReference>
<dbReference type="SUPFAM" id="SSF54236">
    <property type="entry name" value="Ubiquitin-like"/>
    <property type="match status" value="1"/>
</dbReference>
<evidence type="ECO:0000313" key="6">
    <source>
        <dbReference type="WBParaSite" id="TREG1_34310.1"/>
    </source>
</evidence>
<dbReference type="PROSITE" id="PS50841">
    <property type="entry name" value="DIX"/>
    <property type="match status" value="1"/>
</dbReference>
<dbReference type="Proteomes" id="UP000050795">
    <property type="component" value="Unassembled WGS sequence"/>
</dbReference>
<dbReference type="WBParaSite" id="TREG1_34310.1">
    <property type="protein sequence ID" value="TREG1_34310.1"/>
    <property type="gene ID" value="TREG1_34310"/>
</dbReference>
<evidence type="ECO:0000259" key="4">
    <source>
        <dbReference type="PROSITE" id="PS50841"/>
    </source>
</evidence>
<organism evidence="5 6">
    <name type="scientific">Trichobilharzia regenti</name>
    <name type="common">Nasal bird schistosome</name>
    <dbReference type="NCBI Taxonomy" id="157069"/>
    <lineage>
        <taxon>Eukaryota</taxon>
        <taxon>Metazoa</taxon>
        <taxon>Spiralia</taxon>
        <taxon>Lophotrochozoa</taxon>
        <taxon>Platyhelminthes</taxon>
        <taxon>Trematoda</taxon>
        <taxon>Digenea</taxon>
        <taxon>Strigeidida</taxon>
        <taxon>Schistosomatoidea</taxon>
        <taxon>Schistosomatidae</taxon>
        <taxon>Trichobilharzia</taxon>
    </lineage>
</organism>
<reference evidence="6" key="2">
    <citation type="submission" date="2023-11" db="UniProtKB">
        <authorList>
            <consortium name="WormBaseParasite"/>
        </authorList>
    </citation>
    <scope>IDENTIFICATION</scope>
</reference>
<dbReference type="InterPro" id="IPR001158">
    <property type="entry name" value="DIX"/>
</dbReference>
<reference evidence="5" key="1">
    <citation type="submission" date="2022-06" db="EMBL/GenBank/DDBJ databases">
        <authorList>
            <person name="Berger JAMES D."/>
            <person name="Berger JAMES D."/>
        </authorList>
    </citation>
    <scope>NUCLEOTIDE SEQUENCE [LARGE SCALE GENOMIC DNA]</scope>
</reference>
<keyword evidence="5" id="KW-1185">Reference proteome</keyword>
<evidence type="ECO:0000256" key="3">
    <source>
        <dbReference type="SAM" id="MobiDB-lite"/>
    </source>
</evidence>
<dbReference type="GO" id="GO:0016055">
    <property type="term" value="P:Wnt signaling pathway"/>
    <property type="evidence" value="ECO:0007669"/>
    <property type="project" value="UniProtKB-KW"/>
</dbReference>
<evidence type="ECO:0000313" key="5">
    <source>
        <dbReference type="Proteomes" id="UP000050795"/>
    </source>
</evidence>
<keyword evidence="1 2" id="KW-0879">Wnt signaling pathway</keyword>
<evidence type="ECO:0000256" key="2">
    <source>
        <dbReference type="PROSITE-ProRule" id="PRU00069"/>
    </source>
</evidence>
<dbReference type="AlphaFoldDB" id="A0AA85JIG8"/>
<evidence type="ECO:0000256" key="1">
    <source>
        <dbReference type="ARBA" id="ARBA00022687"/>
    </source>
</evidence>
<dbReference type="Gene3D" id="2.40.240.130">
    <property type="match status" value="1"/>
</dbReference>
<proteinExistence type="predicted"/>
<sequence length="564" mass="64941">MDMIQVEGNTKNLSKTLTSTSTSYLGDHKQKQYLTMSSILASNSLPNVTPNSNCPTLINQELSLQNTADSTATTVSNNNNSNNSGTNHSNVIAQSGWSGTLTNCSEIQIANDNHYDEGQELCETASRQNISKLEDILAGMSLSTFVEPIKSNEGIVKEGGSLERSSLAPENDENSPHQLHPTFMNKSWAQSLFKDSRILSDEFKENPEKILDDHFNRIWKKREVQMLLEDRISQLTDDKKYSRRRNNKGCKRISIHQRNITDEEKERNCKGSGNHLLKHQINGNRQNHRFNGSRAEEYCAVNHSQELLSEYLVRSSQHLLSYINNNNNNSDTDDNFYKLNYQHDICDNYNSDNNTNKDMETMRNIHGQNIGEHNLTNLNGIIHETVRSVDESALTTCGKTESYENKAQRSYLKRRHSYFDYSTGTKNSDNNDNSIRQRCISTQSLSISLFNMTDNRVDCLQKNPIIIVVYILEDTLPYVIVCKDEQWRLKALKQKILHELHSNKQKLRNQVDDVLQMLNQRFYFKTESDEFDSKAVYQEVIDDNEDIPRWKNLIWVKIEDGHSY</sequence>
<protein>
    <recommendedName>
        <fullName evidence="4">DIX domain-containing protein</fullName>
    </recommendedName>
</protein>